<keyword evidence="5 6" id="KW-0472">Membrane</keyword>
<organism evidence="8 9">
    <name type="scientific">Luteimonas padinae</name>
    <dbReference type="NCBI Taxonomy" id="1714359"/>
    <lineage>
        <taxon>Bacteria</taxon>
        <taxon>Pseudomonadati</taxon>
        <taxon>Pseudomonadota</taxon>
        <taxon>Gammaproteobacteria</taxon>
        <taxon>Lysobacterales</taxon>
        <taxon>Lysobacteraceae</taxon>
        <taxon>Luteimonas</taxon>
    </lineage>
</organism>
<protein>
    <submittedName>
        <fullName evidence="8">ABC transporter permease</fullName>
    </submittedName>
</protein>
<reference evidence="8 9" key="1">
    <citation type="submission" date="2024-09" db="EMBL/GenBank/DDBJ databases">
        <authorList>
            <person name="Sun Q."/>
            <person name="Mori K."/>
        </authorList>
    </citation>
    <scope>NUCLEOTIDE SEQUENCE [LARGE SCALE GENOMIC DNA]</scope>
    <source>
        <strain evidence="8 9">KCTC 52403</strain>
    </source>
</reference>
<keyword evidence="2" id="KW-1003">Cell membrane</keyword>
<dbReference type="RefSeq" id="WP_189497988.1">
    <property type="nucleotide sequence ID" value="NZ_BMZT01000008.1"/>
</dbReference>
<dbReference type="EMBL" id="JBHLTF010000028">
    <property type="protein sequence ID" value="MFC0717526.1"/>
    <property type="molecule type" value="Genomic_DNA"/>
</dbReference>
<keyword evidence="3 6" id="KW-0812">Transmembrane</keyword>
<dbReference type="PANTHER" id="PTHR43738">
    <property type="entry name" value="ABC TRANSPORTER, MEMBRANE PROTEIN"/>
    <property type="match status" value="1"/>
</dbReference>
<dbReference type="InterPro" id="IPR051125">
    <property type="entry name" value="ABC-4/HrtB_transporter"/>
</dbReference>
<evidence type="ECO:0000256" key="2">
    <source>
        <dbReference type="ARBA" id="ARBA00022475"/>
    </source>
</evidence>
<comment type="subcellular location">
    <subcellularLocation>
        <location evidence="1">Cell membrane</location>
        <topology evidence="1">Multi-pass membrane protein</topology>
    </subcellularLocation>
</comment>
<evidence type="ECO:0000256" key="4">
    <source>
        <dbReference type="ARBA" id="ARBA00022989"/>
    </source>
</evidence>
<comment type="caution">
    <text evidence="8">The sequence shown here is derived from an EMBL/GenBank/DDBJ whole genome shotgun (WGS) entry which is preliminary data.</text>
</comment>
<feature type="domain" description="ABC3 transporter permease C-terminal" evidence="7">
    <location>
        <begin position="262"/>
        <end position="378"/>
    </location>
</feature>
<gene>
    <name evidence="8" type="ORF">ACFFFU_07155</name>
</gene>
<keyword evidence="9" id="KW-1185">Reference proteome</keyword>
<feature type="transmembrane region" description="Helical" evidence="6">
    <location>
        <begin position="255"/>
        <end position="279"/>
    </location>
</feature>
<evidence type="ECO:0000313" key="9">
    <source>
        <dbReference type="Proteomes" id="UP001589898"/>
    </source>
</evidence>
<feature type="transmembrane region" description="Helical" evidence="6">
    <location>
        <begin position="27"/>
        <end position="46"/>
    </location>
</feature>
<evidence type="ECO:0000256" key="6">
    <source>
        <dbReference type="SAM" id="Phobius"/>
    </source>
</evidence>
<feature type="transmembrane region" description="Helical" evidence="6">
    <location>
        <begin position="352"/>
        <end position="372"/>
    </location>
</feature>
<evidence type="ECO:0000256" key="1">
    <source>
        <dbReference type="ARBA" id="ARBA00004651"/>
    </source>
</evidence>
<evidence type="ECO:0000313" key="8">
    <source>
        <dbReference type="EMBL" id="MFC0717526.1"/>
    </source>
</evidence>
<dbReference type="Pfam" id="PF02687">
    <property type="entry name" value="FtsX"/>
    <property type="match status" value="1"/>
</dbReference>
<evidence type="ECO:0000256" key="5">
    <source>
        <dbReference type="ARBA" id="ARBA00023136"/>
    </source>
</evidence>
<name>A0ABV6SZ79_9GAMM</name>
<evidence type="ECO:0000256" key="3">
    <source>
        <dbReference type="ARBA" id="ARBA00022692"/>
    </source>
</evidence>
<feature type="transmembrane region" description="Helical" evidence="6">
    <location>
        <begin position="311"/>
        <end position="331"/>
    </location>
</feature>
<evidence type="ECO:0000259" key="7">
    <source>
        <dbReference type="Pfam" id="PF02687"/>
    </source>
</evidence>
<sequence>MKQVLSLLALSVRTSLARPRDPVLIAAGFFLSAVVLTVLLAVPTGLRSLATSTGRDDVAMVLSASALDEGSSSIGPQELHLIRTLPLVAKNTLGEPAIAAQLIGTAKFERPKGPPATVQVRGVDSASWEMLGVERSGVLAGDGDVRGIWVGAFAARHISELSAETARFRNADWNVLGQFSDGGSLWDSEIWAELPTLKASYQAESRWSTVLVKLEQPESFESFRDALEADPRLNGVRTIRQSDYYRLHTGWIADLMFKAALAISVLLGAGAVLTIANALSASLERRRGEAATLRALGFGSRSVAGASLLEVVMIGLAASGVAVVGLVLILNGREFGTSSGTHIIYAQFRMDLYVVLTVLGYSLVLGVIASLWPVRQLAYGKLIDGLRAD</sequence>
<proteinExistence type="predicted"/>
<dbReference type="PANTHER" id="PTHR43738:SF3">
    <property type="entry name" value="ABC TRANSPORTER PERMEASE"/>
    <property type="match status" value="1"/>
</dbReference>
<accession>A0ABV6SZ79</accession>
<keyword evidence="4 6" id="KW-1133">Transmembrane helix</keyword>
<dbReference type="Proteomes" id="UP001589898">
    <property type="component" value="Unassembled WGS sequence"/>
</dbReference>
<dbReference type="InterPro" id="IPR003838">
    <property type="entry name" value="ABC3_permease_C"/>
</dbReference>